<name>A0A3P8XLH1_ESOLU</name>
<dbReference type="AlphaFoldDB" id="A0A3P8XLH1"/>
<reference evidence="1" key="3">
    <citation type="submission" date="2025-08" db="UniProtKB">
        <authorList>
            <consortium name="Ensembl"/>
        </authorList>
    </citation>
    <scope>IDENTIFICATION</scope>
</reference>
<sequence>MKFTSTTNRPFRPMTTNDAAHMPYDYSTTSGGTLFSTTPGGSYIPLASLCYSNMYRCWSYN</sequence>
<dbReference type="Ensembl" id="ENSELUT00000010744.3">
    <property type="protein sequence ID" value="ENSELUP00000005396.2"/>
    <property type="gene ID" value="ENSELUG00000006420.3"/>
</dbReference>
<dbReference type="Proteomes" id="UP000265140">
    <property type="component" value="Chromosome 1"/>
</dbReference>
<dbReference type="Bgee" id="ENSELUG00000006420">
    <property type="expression patterns" value="Expressed in nose and 6 other cell types or tissues"/>
</dbReference>
<reference evidence="2" key="1">
    <citation type="journal article" date="2014" name="PLoS ONE">
        <title>The genome and linkage map of the northern pike (Esox lucius): conserved synteny revealed between the salmonid sister group and the Neoteleostei.</title>
        <authorList>
            <person name="Rondeau E.B."/>
            <person name="Minkley D.R."/>
            <person name="Leong J.S."/>
            <person name="Messmer A.M."/>
            <person name="Jantzen J.R."/>
            <person name="von Schalburg K.R."/>
            <person name="Lemon C."/>
            <person name="Bird N.H."/>
            <person name="Koop B.F."/>
        </authorList>
    </citation>
    <scope>NUCLEOTIDE SEQUENCE</scope>
</reference>
<protein>
    <submittedName>
        <fullName evidence="1">Uncharacterized protein</fullName>
    </submittedName>
</protein>
<organism evidence="1 2">
    <name type="scientific">Esox lucius</name>
    <name type="common">Northern pike</name>
    <dbReference type="NCBI Taxonomy" id="8010"/>
    <lineage>
        <taxon>Eukaryota</taxon>
        <taxon>Metazoa</taxon>
        <taxon>Chordata</taxon>
        <taxon>Craniata</taxon>
        <taxon>Vertebrata</taxon>
        <taxon>Euteleostomi</taxon>
        <taxon>Actinopterygii</taxon>
        <taxon>Neopterygii</taxon>
        <taxon>Teleostei</taxon>
        <taxon>Protacanthopterygii</taxon>
        <taxon>Esociformes</taxon>
        <taxon>Esocidae</taxon>
        <taxon>Esox</taxon>
    </lineage>
</organism>
<dbReference type="InterPro" id="IPR008606">
    <property type="entry name" value="EIF4EBP"/>
</dbReference>
<proteinExistence type="predicted"/>
<dbReference type="InParanoid" id="A0A3P8XLH1"/>
<dbReference type="GO" id="GO:0008190">
    <property type="term" value="F:eukaryotic initiation factor 4E binding"/>
    <property type="evidence" value="ECO:0007669"/>
    <property type="project" value="InterPro"/>
</dbReference>
<evidence type="ECO:0000313" key="2">
    <source>
        <dbReference type="Proteomes" id="UP000265140"/>
    </source>
</evidence>
<evidence type="ECO:0000313" key="1">
    <source>
        <dbReference type="Ensembl" id="ENSELUP00000005396.2"/>
    </source>
</evidence>
<accession>A0A3P8XLH1</accession>
<dbReference type="GO" id="GO:0045947">
    <property type="term" value="P:negative regulation of translational initiation"/>
    <property type="evidence" value="ECO:0007669"/>
    <property type="project" value="InterPro"/>
</dbReference>
<dbReference type="Pfam" id="PF05456">
    <property type="entry name" value="eIF_4EBP"/>
    <property type="match status" value="1"/>
</dbReference>
<keyword evidence="2" id="KW-1185">Reference proteome</keyword>
<reference evidence="1" key="4">
    <citation type="submission" date="2025-09" db="UniProtKB">
        <authorList>
            <consortium name="Ensembl"/>
        </authorList>
    </citation>
    <scope>IDENTIFICATION</scope>
</reference>
<reference evidence="1" key="2">
    <citation type="submission" date="2020-02" db="EMBL/GenBank/DDBJ databases">
        <title>Esox lucius (northern pike) genome, fEsoLuc1, primary haplotype.</title>
        <authorList>
            <person name="Myers G."/>
            <person name="Karagic N."/>
            <person name="Meyer A."/>
            <person name="Pippel M."/>
            <person name="Reichard M."/>
            <person name="Winkler S."/>
            <person name="Tracey A."/>
            <person name="Sims Y."/>
            <person name="Howe K."/>
            <person name="Rhie A."/>
            <person name="Formenti G."/>
            <person name="Durbin R."/>
            <person name="Fedrigo O."/>
            <person name="Jarvis E.D."/>
        </authorList>
    </citation>
    <scope>NUCLEOTIDE SEQUENCE [LARGE SCALE GENOMIC DNA]</scope>
</reference>